<sequence>MMLKQLIRQFFSNKYQLKSLRLDIADDNSPANIHQCLVLSSHPLSNCLFEMGAQQFKSPDFQFYVASECQLLSSNIEQIKNSFQVHQYFIDHQRTNVTCFCDSLMSYQHLSSSNVNTLQFMNGLHFHANIFSWPHVQDISIDLHPSLYLFLEKFDEMYPNVSHIKVYTGQRKVADIQLRNVTRLDLGFCQSLMIKSRNTPLDINKTRAKVFAHLISMPIQLKYLLVEKIEWLYHIIQYASDELKQSALRSVRCADFGIPSCHYGCNESIHTGKNLIPFLTTHMPHLQTLHLWRPDDFPWTSIRPDIKPACFKYVNVSRWIESLQTSESI</sequence>
<dbReference type="EMBL" id="CAJOBF010011426">
    <property type="protein sequence ID" value="CAF4305845.1"/>
    <property type="molecule type" value="Genomic_DNA"/>
</dbReference>
<protein>
    <submittedName>
        <fullName evidence="1">Uncharacterized protein</fullName>
    </submittedName>
</protein>
<evidence type="ECO:0000313" key="2">
    <source>
        <dbReference type="Proteomes" id="UP000663842"/>
    </source>
</evidence>
<dbReference type="Proteomes" id="UP000663842">
    <property type="component" value="Unassembled WGS sequence"/>
</dbReference>
<evidence type="ECO:0000313" key="1">
    <source>
        <dbReference type="EMBL" id="CAF4305845.1"/>
    </source>
</evidence>
<gene>
    <name evidence="1" type="ORF">UXM345_LOCUS33673</name>
</gene>
<dbReference type="AlphaFoldDB" id="A0A820IF11"/>
<reference evidence="1" key="1">
    <citation type="submission" date="2021-02" db="EMBL/GenBank/DDBJ databases">
        <authorList>
            <person name="Nowell W R."/>
        </authorList>
    </citation>
    <scope>NUCLEOTIDE SEQUENCE</scope>
</reference>
<name>A0A820IF11_9BILA</name>
<proteinExistence type="predicted"/>
<comment type="caution">
    <text evidence="1">The sequence shown here is derived from an EMBL/GenBank/DDBJ whole genome shotgun (WGS) entry which is preliminary data.</text>
</comment>
<organism evidence="1 2">
    <name type="scientific">Rotaria magnacalcarata</name>
    <dbReference type="NCBI Taxonomy" id="392030"/>
    <lineage>
        <taxon>Eukaryota</taxon>
        <taxon>Metazoa</taxon>
        <taxon>Spiralia</taxon>
        <taxon>Gnathifera</taxon>
        <taxon>Rotifera</taxon>
        <taxon>Eurotatoria</taxon>
        <taxon>Bdelloidea</taxon>
        <taxon>Philodinida</taxon>
        <taxon>Philodinidae</taxon>
        <taxon>Rotaria</taxon>
    </lineage>
</organism>
<feature type="non-terminal residue" evidence="1">
    <location>
        <position position="1"/>
    </location>
</feature>
<accession>A0A820IF11</accession>